<dbReference type="Proteomes" id="UP000811619">
    <property type="component" value="Unassembled WGS sequence"/>
</dbReference>
<accession>A0A8K0J192</accession>
<proteinExistence type="predicted"/>
<evidence type="ECO:0000313" key="3">
    <source>
        <dbReference type="Proteomes" id="UP000811619"/>
    </source>
</evidence>
<dbReference type="EMBL" id="SRPY01000934">
    <property type="protein sequence ID" value="KAG5915956.1"/>
    <property type="molecule type" value="Genomic_DNA"/>
</dbReference>
<evidence type="ECO:0000256" key="1">
    <source>
        <dbReference type="SAM" id="SignalP"/>
    </source>
</evidence>
<evidence type="ECO:0000313" key="2">
    <source>
        <dbReference type="EMBL" id="KAG5915956.1"/>
    </source>
</evidence>
<organism evidence="2 3">
    <name type="scientific">Claviceps africana</name>
    <dbReference type="NCBI Taxonomy" id="83212"/>
    <lineage>
        <taxon>Eukaryota</taxon>
        <taxon>Fungi</taxon>
        <taxon>Dikarya</taxon>
        <taxon>Ascomycota</taxon>
        <taxon>Pezizomycotina</taxon>
        <taxon>Sordariomycetes</taxon>
        <taxon>Hypocreomycetidae</taxon>
        <taxon>Hypocreales</taxon>
        <taxon>Clavicipitaceae</taxon>
        <taxon>Claviceps</taxon>
    </lineage>
</organism>
<dbReference type="AlphaFoldDB" id="A0A8K0J192"/>
<protein>
    <submittedName>
        <fullName evidence="2">Uncharacterized protein</fullName>
    </submittedName>
</protein>
<feature type="signal peptide" evidence="1">
    <location>
        <begin position="1"/>
        <end position="21"/>
    </location>
</feature>
<feature type="chain" id="PRO_5035442125" evidence="1">
    <location>
        <begin position="22"/>
        <end position="97"/>
    </location>
</feature>
<keyword evidence="3" id="KW-1185">Reference proteome</keyword>
<dbReference type="OrthoDB" id="4957687at2759"/>
<sequence length="97" mass="10495">MPKFASIVIAALAAVAPLAEAGNCTPGLKYCGHTLLAYGNYESRIYQALGHGPSSWNNEEQRSLFNCVGPNGEIQLERTCAKLCIDQGLGQSDKCWY</sequence>
<name>A0A8K0J192_9HYPO</name>
<gene>
    <name evidence="2" type="ORF">E4U42_007866</name>
</gene>
<comment type="caution">
    <text evidence="2">The sequence shown here is derived from an EMBL/GenBank/DDBJ whole genome shotgun (WGS) entry which is preliminary data.</text>
</comment>
<keyword evidence="1" id="KW-0732">Signal</keyword>
<reference evidence="2" key="1">
    <citation type="journal article" date="2020" name="bioRxiv">
        <title>Whole genome comparisons of ergot fungi reveals the divergence and evolution of species within the genus Claviceps are the result of varying mechanisms driving genome evolution and host range expansion.</title>
        <authorList>
            <person name="Wyka S.A."/>
            <person name="Mondo S.J."/>
            <person name="Liu M."/>
            <person name="Dettman J."/>
            <person name="Nalam V."/>
            <person name="Broders K.D."/>
        </authorList>
    </citation>
    <scope>NUCLEOTIDE SEQUENCE</scope>
    <source>
        <strain evidence="2">CCC 489</strain>
    </source>
</reference>